<dbReference type="Proteomes" id="UP000481583">
    <property type="component" value="Unassembled WGS sequence"/>
</dbReference>
<protein>
    <recommendedName>
        <fullName evidence="3">Secreted protein</fullName>
    </recommendedName>
</protein>
<evidence type="ECO:0000313" key="1">
    <source>
        <dbReference type="EMBL" id="NGN64903.1"/>
    </source>
</evidence>
<gene>
    <name evidence="1" type="ORF">G5C51_13475</name>
</gene>
<organism evidence="1 2">
    <name type="scientific">Streptomyces coryli</name>
    <dbReference type="NCBI Taxonomy" id="1128680"/>
    <lineage>
        <taxon>Bacteria</taxon>
        <taxon>Bacillati</taxon>
        <taxon>Actinomycetota</taxon>
        <taxon>Actinomycetes</taxon>
        <taxon>Kitasatosporales</taxon>
        <taxon>Streptomycetaceae</taxon>
        <taxon>Streptomyces</taxon>
    </lineage>
</organism>
<reference evidence="1 2" key="1">
    <citation type="submission" date="2020-02" db="EMBL/GenBank/DDBJ databases">
        <title>Whole-genome analyses of novel actinobacteria.</title>
        <authorList>
            <person name="Sahin N."/>
        </authorList>
    </citation>
    <scope>NUCLEOTIDE SEQUENCE [LARGE SCALE GENOMIC DNA]</scope>
    <source>
        <strain evidence="1 2">A7024</strain>
    </source>
</reference>
<comment type="caution">
    <text evidence="1">The sequence shown here is derived from an EMBL/GenBank/DDBJ whole genome shotgun (WGS) entry which is preliminary data.</text>
</comment>
<proteinExistence type="predicted"/>
<dbReference type="RefSeq" id="WP_165236836.1">
    <property type="nucleotide sequence ID" value="NZ_JAAKZV010000046.1"/>
</dbReference>
<evidence type="ECO:0000313" key="2">
    <source>
        <dbReference type="Proteomes" id="UP000481583"/>
    </source>
</evidence>
<keyword evidence="2" id="KW-1185">Reference proteome</keyword>
<accession>A0A6G4TYK4</accession>
<sequence length="192" mass="20085">MQHLEGAELPHTRFRPAHWIATAAALAAVVAGSALIQPDDAGATQAADGKQLRGPDPSTAFYPGLRCGGEHRPQVQAQGSADLDHDGRPETAAVVRCPAGIGTPPSGAYILGEPAAKDAPPRVLATLVDPKDGMTVSHFSVRDGEISATILGYSSKDVPRCCPDQQAKVKWDWNNGKFVRHVLPAPGDTASV</sequence>
<dbReference type="EMBL" id="JAAKZV010000046">
    <property type="protein sequence ID" value="NGN64903.1"/>
    <property type="molecule type" value="Genomic_DNA"/>
</dbReference>
<name>A0A6G4TYK4_9ACTN</name>
<evidence type="ECO:0008006" key="3">
    <source>
        <dbReference type="Google" id="ProtNLM"/>
    </source>
</evidence>
<dbReference type="AlphaFoldDB" id="A0A6G4TYK4"/>